<keyword evidence="2" id="KW-1185">Reference proteome</keyword>
<organism evidence="1 2">
    <name type="scientific">Hibiscus sabdariffa</name>
    <name type="common">roselle</name>
    <dbReference type="NCBI Taxonomy" id="183260"/>
    <lineage>
        <taxon>Eukaryota</taxon>
        <taxon>Viridiplantae</taxon>
        <taxon>Streptophyta</taxon>
        <taxon>Embryophyta</taxon>
        <taxon>Tracheophyta</taxon>
        <taxon>Spermatophyta</taxon>
        <taxon>Magnoliopsida</taxon>
        <taxon>eudicotyledons</taxon>
        <taxon>Gunneridae</taxon>
        <taxon>Pentapetalae</taxon>
        <taxon>rosids</taxon>
        <taxon>malvids</taxon>
        <taxon>Malvales</taxon>
        <taxon>Malvaceae</taxon>
        <taxon>Malvoideae</taxon>
        <taxon>Hibiscus</taxon>
    </lineage>
</organism>
<evidence type="ECO:0008006" key="3">
    <source>
        <dbReference type="Google" id="ProtNLM"/>
    </source>
</evidence>
<name>A0ABR2U5K4_9ROSI</name>
<comment type="caution">
    <text evidence="1">The sequence shown here is derived from an EMBL/GenBank/DDBJ whole genome shotgun (WGS) entry which is preliminary data.</text>
</comment>
<dbReference type="Proteomes" id="UP001396334">
    <property type="component" value="Unassembled WGS sequence"/>
</dbReference>
<evidence type="ECO:0000313" key="1">
    <source>
        <dbReference type="EMBL" id="KAK9044939.1"/>
    </source>
</evidence>
<accession>A0ABR2U5K4</accession>
<proteinExistence type="predicted"/>
<protein>
    <recommendedName>
        <fullName evidence="3">RNase H type-1 domain-containing protein</fullName>
    </recommendedName>
</protein>
<gene>
    <name evidence="1" type="ORF">V6N11_058830</name>
</gene>
<dbReference type="EMBL" id="JBBPBN010000002">
    <property type="protein sequence ID" value="KAK9044939.1"/>
    <property type="molecule type" value="Genomic_DNA"/>
</dbReference>
<evidence type="ECO:0000313" key="2">
    <source>
        <dbReference type="Proteomes" id="UP001396334"/>
    </source>
</evidence>
<reference evidence="1 2" key="1">
    <citation type="journal article" date="2024" name="G3 (Bethesda)">
        <title>Genome assembly of Hibiscus sabdariffa L. provides insights into metabolisms of medicinal natural products.</title>
        <authorList>
            <person name="Kim T."/>
        </authorList>
    </citation>
    <scope>NUCLEOTIDE SEQUENCE [LARGE SCALE GENOMIC DNA]</scope>
    <source>
        <strain evidence="1">TK-2024</strain>
        <tissue evidence="1">Old leaves</tissue>
    </source>
</reference>
<sequence length="81" mass="9279">MESVSSGGCAFLPPVRDHYHHNWEVKFQHVLRSGNKIVDRLAKMASQNNFEVRMFWVPPTGFQTLLYEDNSGHDQILGHIG</sequence>